<evidence type="ECO:0000256" key="8">
    <source>
        <dbReference type="ARBA" id="ARBA00023136"/>
    </source>
</evidence>
<feature type="compositionally biased region" description="Polar residues" evidence="11">
    <location>
        <begin position="411"/>
        <end position="428"/>
    </location>
</feature>
<dbReference type="PROSITE" id="PS00018">
    <property type="entry name" value="EF_HAND_1"/>
    <property type="match status" value="2"/>
</dbReference>
<evidence type="ECO:0000256" key="9">
    <source>
        <dbReference type="PROSITE-ProRule" id="PRU00282"/>
    </source>
</evidence>
<evidence type="ECO:0000256" key="12">
    <source>
        <dbReference type="SAM" id="Phobius"/>
    </source>
</evidence>
<feature type="repeat" description="Solcar" evidence="9">
    <location>
        <begin position="337"/>
        <end position="481"/>
    </location>
</feature>
<dbReference type="InterPro" id="IPR023395">
    <property type="entry name" value="MCP_dom_sf"/>
</dbReference>
<dbReference type="Gene3D" id="1.10.238.10">
    <property type="entry name" value="EF-hand"/>
    <property type="match status" value="1"/>
</dbReference>
<evidence type="ECO:0000313" key="15">
    <source>
        <dbReference type="Proteomes" id="UP000054107"/>
    </source>
</evidence>
<dbReference type="InterPro" id="IPR011992">
    <property type="entry name" value="EF-hand-dom_pair"/>
</dbReference>
<feature type="domain" description="EF-hand" evidence="13">
    <location>
        <begin position="171"/>
        <end position="206"/>
    </location>
</feature>
<evidence type="ECO:0000256" key="4">
    <source>
        <dbReference type="ARBA" id="ARBA00022737"/>
    </source>
</evidence>
<feature type="transmembrane region" description="Helical" evidence="12">
    <location>
        <begin position="502"/>
        <end position="522"/>
    </location>
</feature>
<dbReference type="InterPro" id="IPR002048">
    <property type="entry name" value="EF_hand_dom"/>
</dbReference>
<dbReference type="GO" id="GO:0055085">
    <property type="term" value="P:transmembrane transport"/>
    <property type="evidence" value="ECO:0007669"/>
    <property type="project" value="InterPro"/>
</dbReference>
<feature type="repeat" description="Solcar" evidence="9">
    <location>
        <begin position="499"/>
        <end position="588"/>
    </location>
</feature>
<name>A0A0B7N721_9FUNG</name>
<keyword evidence="15" id="KW-1185">Reference proteome</keyword>
<evidence type="ECO:0000256" key="11">
    <source>
        <dbReference type="SAM" id="MobiDB-lite"/>
    </source>
</evidence>
<evidence type="ECO:0000256" key="1">
    <source>
        <dbReference type="ARBA" id="ARBA00004448"/>
    </source>
</evidence>
<dbReference type="Pfam" id="PF00153">
    <property type="entry name" value="Mito_carr"/>
    <property type="match status" value="4"/>
</dbReference>
<dbReference type="EMBL" id="LN729408">
    <property type="protein sequence ID" value="CEP13234.1"/>
    <property type="molecule type" value="Genomic_DNA"/>
</dbReference>
<keyword evidence="6 12" id="KW-1133">Transmembrane helix</keyword>
<proteinExistence type="inferred from homology"/>
<evidence type="ECO:0000259" key="13">
    <source>
        <dbReference type="PROSITE" id="PS50222"/>
    </source>
</evidence>
<sequence length="592" mass="64774">MVNKVSTSNTSSPRASNSASTAQPINTTTTSSSSSSSSSSNNDSSYESYQPSFPESTHFYLSETPVERDCRIRELFNTLDRENRGLLDSSAIQRGFTAMTHLPARTKYANELLSRCNTSQDGLLGFEEFKTYVNDKERELWDLFKRLDTSGEGQLNPTDLQMALRRAGMEICKHDVVEFMQLMDSDGNGLIDFNEFKNFLLLLPQTNMIEMYRYYESSTQLTPDGEVVIPTTDETARNALGYLLAGGVAGAVSRTCTAPFDRLKIYLITHSSTPQNPLTLASAIQSIYNHGGWKSFFVGNGLNVMKIIPESAIKFYSYESCKQLMANIFHCEDKDSIPTSARFAAGGMAGICAQFSIYPVETLKTRIMTHQSCGNTMTKSVAASAITTNISRNISLAKASYSSLAASSPACRSSSNRFSGGSTGTSARNPGAATSIIAETAKSMYAKGGIKAFWPGLTLGLIGVFPYQAMDLGIYETLKLTYLQYSQGEYNQDGSQKQPNVFVLWACGMISGTIGATSVYPLNVIRTRLQAQGTKGHPRLYKSPWEAVQTTFIEGGVKGFYKGLGPTLLKVVPAVSLSYVTYEWSKRELGLS</sequence>
<evidence type="ECO:0000256" key="7">
    <source>
        <dbReference type="ARBA" id="ARBA00023128"/>
    </source>
</evidence>
<dbReference type="Gene3D" id="1.50.40.10">
    <property type="entry name" value="Mitochondrial carrier domain"/>
    <property type="match status" value="1"/>
</dbReference>
<evidence type="ECO:0000256" key="6">
    <source>
        <dbReference type="ARBA" id="ARBA00022989"/>
    </source>
</evidence>
<accession>A0A0B7N721</accession>
<evidence type="ECO:0000256" key="3">
    <source>
        <dbReference type="ARBA" id="ARBA00022692"/>
    </source>
</evidence>
<reference evidence="14 15" key="1">
    <citation type="submission" date="2014-09" db="EMBL/GenBank/DDBJ databases">
        <authorList>
            <person name="Ellenberger Sabrina"/>
        </authorList>
    </citation>
    <scope>NUCLEOTIDE SEQUENCE [LARGE SCALE GENOMIC DNA]</scope>
    <source>
        <strain evidence="14 15">CBS 412.66</strain>
    </source>
</reference>
<dbReference type="OrthoDB" id="270584at2759"/>
<dbReference type="PRINTS" id="PR00926">
    <property type="entry name" value="MITOCARRIER"/>
</dbReference>
<dbReference type="GO" id="GO:0005509">
    <property type="term" value="F:calcium ion binding"/>
    <property type="evidence" value="ECO:0007669"/>
    <property type="project" value="InterPro"/>
</dbReference>
<evidence type="ECO:0000313" key="14">
    <source>
        <dbReference type="EMBL" id="CEP13234.1"/>
    </source>
</evidence>
<comment type="subcellular location">
    <subcellularLocation>
        <location evidence="1">Mitochondrion inner membrane</location>
        <topology evidence="1">Multi-pass membrane protein</topology>
    </subcellularLocation>
</comment>
<dbReference type="InterPro" id="IPR002067">
    <property type="entry name" value="MCP"/>
</dbReference>
<gene>
    <name evidence="14" type="primary">PARPA_07283.1 scaffold 26887</name>
</gene>
<feature type="repeat" description="Solcar" evidence="9">
    <location>
        <begin position="237"/>
        <end position="324"/>
    </location>
</feature>
<dbReference type="Proteomes" id="UP000054107">
    <property type="component" value="Unassembled WGS sequence"/>
</dbReference>
<dbReference type="SUPFAM" id="SSF47473">
    <property type="entry name" value="EF-hand"/>
    <property type="match status" value="1"/>
</dbReference>
<feature type="region of interest" description="Disordered" evidence="11">
    <location>
        <begin position="1"/>
        <end position="51"/>
    </location>
</feature>
<dbReference type="Pfam" id="PF13499">
    <property type="entry name" value="EF-hand_7"/>
    <property type="match status" value="1"/>
</dbReference>
<feature type="domain" description="EF-hand" evidence="13">
    <location>
        <begin position="135"/>
        <end position="170"/>
    </location>
</feature>
<keyword evidence="5" id="KW-0106">Calcium</keyword>
<comment type="similarity">
    <text evidence="10">Belongs to the mitochondrial carrier (TC 2.A.29) family.</text>
</comment>
<feature type="compositionally biased region" description="Polar residues" evidence="11">
    <location>
        <begin position="1"/>
        <end position="25"/>
    </location>
</feature>
<keyword evidence="7" id="KW-0496">Mitochondrion</keyword>
<feature type="region of interest" description="Disordered" evidence="11">
    <location>
        <begin position="409"/>
        <end position="428"/>
    </location>
</feature>
<dbReference type="GO" id="GO:0005743">
    <property type="term" value="C:mitochondrial inner membrane"/>
    <property type="evidence" value="ECO:0007669"/>
    <property type="project" value="UniProtKB-SubCell"/>
</dbReference>
<dbReference type="PROSITE" id="PS50222">
    <property type="entry name" value="EF_HAND_2"/>
    <property type="match status" value="2"/>
</dbReference>
<dbReference type="STRING" id="35722.A0A0B7N721"/>
<evidence type="ECO:0000256" key="2">
    <source>
        <dbReference type="ARBA" id="ARBA00022448"/>
    </source>
</evidence>
<keyword evidence="8 9" id="KW-0472">Membrane</keyword>
<protein>
    <recommendedName>
        <fullName evidence="13">EF-hand domain-containing protein</fullName>
    </recommendedName>
</protein>
<keyword evidence="2 10" id="KW-0813">Transport</keyword>
<dbReference type="SUPFAM" id="SSF103506">
    <property type="entry name" value="Mitochondrial carrier"/>
    <property type="match status" value="1"/>
</dbReference>
<keyword evidence="4" id="KW-0677">Repeat</keyword>
<evidence type="ECO:0000256" key="5">
    <source>
        <dbReference type="ARBA" id="ARBA00022837"/>
    </source>
</evidence>
<dbReference type="PANTHER" id="PTHR24089">
    <property type="entry name" value="SOLUTE CARRIER FAMILY 25"/>
    <property type="match status" value="1"/>
</dbReference>
<dbReference type="AlphaFoldDB" id="A0A0B7N721"/>
<organism evidence="14 15">
    <name type="scientific">Parasitella parasitica</name>
    <dbReference type="NCBI Taxonomy" id="35722"/>
    <lineage>
        <taxon>Eukaryota</taxon>
        <taxon>Fungi</taxon>
        <taxon>Fungi incertae sedis</taxon>
        <taxon>Mucoromycota</taxon>
        <taxon>Mucoromycotina</taxon>
        <taxon>Mucoromycetes</taxon>
        <taxon>Mucorales</taxon>
        <taxon>Mucorineae</taxon>
        <taxon>Mucoraceae</taxon>
        <taxon>Parasitella</taxon>
    </lineage>
</organism>
<feature type="compositionally biased region" description="Low complexity" evidence="11">
    <location>
        <begin position="26"/>
        <end position="45"/>
    </location>
</feature>
<dbReference type="InterPro" id="IPR018108">
    <property type="entry name" value="MCP_transmembrane"/>
</dbReference>
<evidence type="ECO:0000256" key="10">
    <source>
        <dbReference type="RuleBase" id="RU000488"/>
    </source>
</evidence>
<dbReference type="InterPro" id="IPR018247">
    <property type="entry name" value="EF_Hand_1_Ca_BS"/>
</dbReference>
<dbReference type="PROSITE" id="PS50920">
    <property type="entry name" value="SOLCAR"/>
    <property type="match status" value="3"/>
</dbReference>
<keyword evidence="3 9" id="KW-0812">Transmembrane</keyword>
<dbReference type="SMART" id="SM00054">
    <property type="entry name" value="EFh"/>
    <property type="match status" value="4"/>
</dbReference>